<dbReference type="InterPro" id="IPR036390">
    <property type="entry name" value="WH_DNA-bd_sf"/>
</dbReference>
<feature type="domain" description="HTH marR-type" evidence="1">
    <location>
        <begin position="37"/>
        <end position="83"/>
    </location>
</feature>
<dbReference type="EMBL" id="FOWD01000006">
    <property type="protein sequence ID" value="SFN98821.1"/>
    <property type="molecule type" value="Genomic_DNA"/>
</dbReference>
<gene>
    <name evidence="2" type="ORF">SAMN04489757_10613</name>
</gene>
<reference evidence="2 3" key="1">
    <citation type="submission" date="2016-10" db="EMBL/GenBank/DDBJ databases">
        <authorList>
            <person name="de Groot N.N."/>
        </authorList>
    </citation>
    <scope>NUCLEOTIDE SEQUENCE [LARGE SCALE GENOMIC DNA]</scope>
    <source>
        <strain evidence="2 3">DSM 1283</strain>
    </source>
</reference>
<name>A0A1I5DJ39_9FIRM</name>
<dbReference type="RefSeq" id="WP_091684882.1">
    <property type="nucleotide sequence ID" value="NZ_BAABFM010000013.1"/>
</dbReference>
<organism evidence="2 3">
    <name type="scientific">Anaerocolumna aminovalerica</name>
    <dbReference type="NCBI Taxonomy" id="1527"/>
    <lineage>
        <taxon>Bacteria</taxon>
        <taxon>Bacillati</taxon>
        <taxon>Bacillota</taxon>
        <taxon>Clostridia</taxon>
        <taxon>Lachnospirales</taxon>
        <taxon>Lachnospiraceae</taxon>
        <taxon>Anaerocolumna</taxon>
    </lineage>
</organism>
<dbReference type="STRING" id="1527.SAMN04489757_10613"/>
<accession>A0A1I5DJ39</accession>
<dbReference type="Pfam" id="PF12802">
    <property type="entry name" value="MarR_2"/>
    <property type="match status" value="1"/>
</dbReference>
<evidence type="ECO:0000313" key="3">
    <source>
        <dbReference type="Proteomes" id="UP000198806"/>
    </source>
</evidence>
<dbReference type="GO" id="GO:0003677">
    <property type="term" value="F:DNA binding"/>
    <property type="evidence" value="ECO:0007669"/>
    <property type="project" value="UniProtKB-KW"/>
</dbReference>
<dbReference type="Gene3D" id="1.10.10.10">
    <property type="entry name" value="Winged helix-like DNA-binding domain superfamily/Winged helix DNA-binding domain"/>
    <property type="match status" value="1"/>
</dbReference>
<dbReference type="InterPro" id="IPR036388">
    <property type="entry name" value="WH-like_DNA-bd_sf"/>
</dbReference>
<dbReference type="Proteomes" id="UP000198806">
    <property type="component" value="Unassembled WGS sequence"/>
</dbReference>
<sequence length="141" mass="16416">MENERYDYGLLDNISDKYLQLRKAIEEMWNSAYNIAITNSEWQILSLIYGKKPAIAEITKKVDISRQATHKNIKLLHSKGLIAIHNVENNNKKKYLELTPFGEACYMDSKLMKESIEKEIITKIGPENAEILKNILQMDWN</sequence>
<dbReference type="GO" id="GO:0003700">
    <property type="term" value="F:DNA-binding transcription factor activity"/>
    <property type="evidence" value="ECO:0007669"/>
    <property type="project" value="InterPro"/>
</dbReference>
<evidence type="ECO:0000313" key="2">
    <source>
        <dbReference type="EMBL" id="SFN98821.1"/>
    </source>
</evidence>
<keyword evidence="2" id="KW-0238">DNA-binding</keyword>
<dbReference type="OrthoDB" id="2404954at2"/>
<dbReference type="InterPro" id="IPR000835">
    <property type="entry name" value="HTH_MarR-typ"/>
</dbReference>
<proteinExistence type="predicted"/>
<dbReference type="SUPFAM" id="SSF46785">
    <property type="entry name" value="Winged helix' DNA-binding domain"/>
    <property type="match status" value="1"/>
</dbReference>
<keyword evidence="3" id="KW-1185">Reference proteome</keyword>
<protein>
    <submittedName>
        <fullName evidence="2">DNA-binding transcriptional regulator, MarR family</fullName>
    </submittedName>
</protein>
<dbReference type="AlphaFoldDB" id="A0A1I5DJ39"/>
<evidence type="ECO:0000259" key="1">
    <source>
        <dbReference type="Pfam" id="PF12802"/>
    </source>
</evidence>